<gene>
    <name evidence="1" type="ORF">FSB_LOCUS52951</name>
</gene>
<organism evidence="1">
    <name type="scientific">Fagus sylvatica</name>
    <name type="common">Beechnut</name>
    <dbReference type="NCBI Taxonomy" id="28930"/>
    <lineage>
        <taxon>Eukaryota</taxon>
        <taxon>Viridiplantae</taxon>
        <taxon>Streptophyta</taxon>
        <taxon>Embryophyta</taxon>
        <taxon>Tracheophyta</taxon>
        <taxon>Spermatophyta</taxon>
        <taxon>Magnoliopsida</taxon>
        <taxon>eudicotyledons</taxon>
        <taxon>Gunneridae</taxon>
        <taxon>Pentapetalae</taxon>
        <taxon>rosids</taxon>
        <taxon>fabids</taxon>
        <taxon>Fagales</taxon>
        <taxon>Fagaceae</taxon>
        <taxon>Fagus</taxon>
    </lineage>
</organism>
<dbReference type="PANTHER" id="PTHR35358">
    <property type="entry name" value="OS06G0711100 PROTEIN"/>
    <property type="match status" value="1"/>
</dbReference>
<evidence type="ECO:0000313" key="1">
    <source>
        <dbReference type="EMBL" id="SPD25069.1"/>
    </source>
</evidence>
<dbReference type="EMBL" id="OIVN01006090">
    <property type="protein sequence ID" value="SPD25069.1"/>
    <property type="molecule type" value="Genomic_DNA"/>
</dbReference>
<proteinExistence type="predicted"/>
<reference evidence="1" key="1">
    <citation type="submission" date="2018-02" db="EMBL/GenBank/DDBJ databases">
        <authorList>
            <person name="Cohen D.B."/>
            <person name="Kent A.D."/>
        </authorList>
    </citation>
    <scope>NUCLEOTIDE SEQUENCE</scope>
</reference>
<accession>A0A2N9ILU7</accession>
<dbReference type="AlphaFoldDB" id="A0A2N9ILU7"/>
<dbReference type="Pfam" id="PF05278">
    <property type="entry name" value="PEARLI-4"/>
    <property type="match status" value="1"/>
</dbReference>
<sequence>MSRAEFMSNHFLDNVNCSDETFIPVLRNVSFGHFEIWIKDFSEMTFWELDSVVVKVELESEVVKVGHYMISQNFVPILKSIFNKHGDICAKSTLKRETKTRFLNMFCGVVYSMCNTMAKDINRNLLLNWWKNFKLVEHAGFNIQFAFDHLYKVTQSLISVVRACDTDRTIYDYRRKMNNQTTELEKLKVQLTDHINSKTGKSIPEKQSLIEDFELFSKMHMVGTGLL</sequence>
<name>A0A2N9ILU7_FAGSY</name>
<protein>
    <submittedName>
        <fullName evidence="1">Uncharacterized protein</fullName>
    </submittedName>
</protein>
<dbReference type="InterPro" id="IPR007942">
    <property type="entry name" value="PLipase-like"/>
</dbReference>